<dbReference type="CDD" id="cd13530">
    <property type="entry name" value="PBP2_peptides_like"/>
    <property type="match status" value="1"/>
</dbReference>
<evidence type="ECO:0000313" key="5">
    <source>
        <dbReference type="Proteomes" id="UP000676325"/>
    </source>
</evidence>
<dbReference type="Pfam" id="PF00497">
    <property type="entry name" value="SBP_bac_3"/>
    <property type="match status" value="1"/>
</dbReference>
<dbReference type="PANTHER" id="PTHR35936">
    <property type="entry name" value="MEMBRANE-BOUND LYTIC MUREIN TRANSGLYCOSYLASE F"/>
    <property type="match status" value="1"/>
</dbReference>
<dbReference type="SMART" id="SM00079">
    <property type="entry name" value="PBPe"/>
    <property type="match status" value="1"/>
</dbReference>
<comment type="caution">
    <text evidence="4">The sequence shown here is derived from an EMBL/GenBank/DDBJ whole genome shotgun (WGS) entry which is preliminary data.</text>
</comment>
<gene>
    <name evidence="4" type="ORF">KDK95_32495</name>
</gene>
<protein>
    <submittedName>
        <fullName evidence="4">Amino acid ABC transporter substrate-binding protein</fullName>
    </submittedName>
</protein>
<reference evidence="4" key="1">
    <citation type="submission" date="2021-04" db="EMBL/GenBank/DDBJ databases">
        <title>Genome based classification of Actinospica acidithermotolerans sp. nov., an actinobacterium isolated from an Indonesian hot spring.</title>
        <authorList>
            <person name="Kusuma A.B."/>
            <person name="Putra K.E."/>
            <person name="Nafisah S."/>
            <person name="Loh J."/>
            <person name="Nouioui I."/>
            <person name="Goodfellow M."/>
        </authorList>
    </citation>
    <scope>NUCLEOTIDE SEQUENCE</scope>
    <source>
        <strain evidence="4">MGRD01-02</strain>
    </source>
</reference>
<dbReference type="InterPro" id="IPR001320">
    <property type="entry name" value="Iontro_rcpt_C"/>
</dbReference>
<feature type="domain" description="Ionotropic glutamate receptor C-terminal" evidence="3">
    <location>
        <begin position="47"/>
        <end position="275"/>
    </location>
</feature>
<proteinExistence type="predicted"/>
<dbReference type="Gene3D" id="3.40.190.10">
    <property type="entry name" value="Periplasmic binding protein-like II"/>
    <property type="match status" value="2"/>
</dbReference>
<dbReference type="GO" id="GO:0015276">
    <property type="term" value="F:ligand-gated monoatomic ion channel activity"/>
    <property type="evidence" value="ECO:0007669"/>
    <property type="project" value="InterPro"/>
</dbReference>
<dbReference type="Proteomes" id="UP000676325">
    <property type="component" value="Unassembled WGS sequence"/>
</dbReference>
<dbReference type="GO" id="GO:0016020">
    <property type="term" value="C:membrane"/>
    <property type="evidence" value="ECO:0007669"/>
    <property type="project" value="InterPro"/>
</dbReference>
<name>A0A941EI16_9ACTN</name>
<dbReference type="InterPro" id="IPR001638">
    <property type="entry name" value="Solute-binding_3/MltF_N"/>
</dbReference>
<dbReference type="SMART" id="SM00062">
    <property type="entry name" value="PBPb"/>
    <property type="match status" value="1"/>
</dbReference>
<keyword evidence="5" id="KW-1185">Reference proteome</keyword>
<dbReference type="AlphaFoldDB" id="A0A941EI16"/>
<evidence type="ECO:0000259" key="3">
    <source>
        <dbReference type="SMART" id="SM00079"/>
    </source>
</evidence>
<sequence>MLGAATAVALLASACAPKSDTTSSAAATGSASASCSASSLALYKSGQLTVATDSPAYSPWFDNNAPSDGKGFESAVAYAVAKELGFSSSQVKWTTESFDNSYAPGAKNFDFDINEISITSTRAKAVDFSTGYYDVNQGVLTLASSKYAKATSLSALKGAKIGVQVSTTSYQAVENEIKPSGSLSVYNTTDDEVNALKNGQVDAIVTDMPTVFYLASAELTNGKIVGQFNYDGGTPEQFGLLLQKGSKLTGCVDQALAKLKSSGELASITKQWLADSADAPELAQ</sequence>
<organism evidence="4 5">
    <name type="scientific">Actinospica acidithermotolerans</name>
    <dbReference type="NCBI Taxonomy" id="2828514"/>
    <lineage>
        <taxon>Bacteria</taxon>
        <taxon>Bacillati</taxon>
        <taxon>Actinomycetota</taxon>
        <taxon>Actinomycetes</taxon>
        <taxon>Catenulisporales</taxon>
        <taxon>Actinospicaceae</taxon>
        <taxon>Actinospica</taxon>
    </lineage>
</organism>
<dbReference type="SUPFAM" id="SSF53850">
    <property type="entry name" value="Periplasmic binding protein-like II"/>
    <property type="match status" value="1"/>
</dbReference>
<keyword evidence="1" id="KW-0732">Signal</keyword>
<evidence type="ECO:0000256" key="1">
    <source>
        <dbReference type="ARBA" id="ARBA00022729"/>
    </source>
</evidence>
<evidence type="ECO:0000259" key="2">
    <source>
        <dbReference type="SMART" id="SM00062"/>
    </source>
</evidence>
<dbReference type="EMBL" id="JAGSOH010000181">
    <property type="protein sequence ID" value="MBR7831070.1"/>
    <property type="molecule type" value="Genomic_DNA"/>
</dbReference>
<dbReference type="PANTHER" id="PTHR35936:SF17">
    <property type="entry name" value="ARGININE-BINDING EXTRACELLULAR PROTEIN ARTP"/>
    <property type="match status" value="1"/>
</dbReference>
<evidence type="ECO:0000313" key="4">
    <source>
        <dbReference type="EMBL" id="MBR7831070.1"/>
    </source>
</evidence>
<feature type="domain" description="Solute-binding protein family 3/N-terminal" evidence="2">
    <location>
        <begin position="47"/>
        <end position="276"/>
    </location>
</feature>
<accession>A0A941EI16</accession>